<dbReference type="AlphaFoldDB" id="A0A8T0E3W5"/>
<name>A0A8T0E3W5_ARGBR</name>
<reference evidence="2" key="1">
    <citation type="journal article" date="2020" name="bioRxiv">
        <title>Chromosome-level reference genome of the European wasp spider Argiope bruennichi: a resource for studies on range expansion and evolutionary adaptation.</title>
        <authorList>
            <person name="Sheffer M.M."/>
            <person name="Hoppe A."/>
            <person name="Krehenwinkel H."/>
            <person name="Uhl G."/>
            <person name="Kuss A.W."/>
            <person name="Jensen L."/>
            <person name="Jensen C."/>
            <person name="Gillespie R.G."/>
            <person name="Hoff K.J."/>
            <person name="Prost S."/>
        </authorList>
    </citation>
    <scope>NUCLEOTIDE SEQUENCE</scope>
</reference>
<keyword evidence="3" id="KW-1185">Reference proteome</keyword>
<comment type="caution">
    <text evidence="2">The sequence shown here is derived from an EMBL/GenBank/DDBJ whole genome shotgun (WGS) entry which is preliminary data.</text>
</comment>
<reference evidence="2" key="2">
    <citation type="submission" date="2020-06" db="EMBL/GenBank/DDBJ databases">
        <authorList>
            <person name="Sheffer M."/>
        </authorList>
    </citation>
    <scope>NUCLEOTIDE SEQUENCE</scope>
</reference>
<dbReference type="EMBL" id="JABXBU010002231">
    <property type="protein sequence ID" value="KAF8764140.1"/>
    <property type="molecule type" value="Genomic_DNA"/>
</dbReference>
<accession>A0A8T0E3W5</accession>
<sequence length="75" mass="9008">MRSPPVVKYSNSFEEEKERRKSANKVSSKDSKNSSNQVYKIRPSHCLWKFALSIYYLREERLQTARDTKTFTRFQ</sequence>
<feature type="region of interest" description="Disordered" evidence="1">
    <location>
        <begin position="1"/>
        <end position="37"/>
    </location>
</feature>
<gene>
    <name evidence="2" type="ORF">HNY73_022251</name>
</gene>
<protein>
    <submittedName>
        <fullName evidence="2">Uncharacterized protein</fullName>
    </submittedName>
</protein>
<evidence type="ECO:0000313" key="3">
    <source>
        <dbReference type="Proteomes" id="UP000807504"/>
    </source>
</evidence>
<proteinExistence type="predicted"/>
<organism evidence="2 3">
    <name type="scientific">Argiope bruennichi</name>
    <name type="common">Wasp spider</name>
    <name type="synonym">Aranea bruennichi</name>
    <dbReference type="NCBI Taxonomy" id="94029"/>
    <lineage>
        <taxon>Eukaryota</taxon>
        <taxon>Metazoa</taxon>
        <taxon>Ecdysozoa</taxon>
        <taxon>Arthropoda</taxon>
        <taxon>Chelicerata</taxon>
        <taxon>Arachnida</taxon>
        <taxon>Araneae</taxon>
        <taxon>Araneomorphae</taxon>
        <taxon>Entelegynae</taxon>
        <taxon>Araneoidea</taxon>
        <taxon>Araneidae</taxon>
        <taxon>Argiope</taxon>
    </lineage>
</organism>
<dbReference type="Proteomes" id="UP000807504">
    <property type="component" value="Unassembled WGS sequence"/>
</dbReference>
<evidence type="ECO:0000256" key="1">
    <source>
        <dbReference type="SAM" id="MobiDB-lite"/>
    </source>
</evidence>
<evidence type="ECO:0000313" key="2">
    <source>
        <dbReference type="EMBL" id="KAF8764140.1"/>
    </source>
</evidence>
<feature type="compositionally biased region" description="Basic and acidic residues" evidence="1">
    <location>
        <begin position="14"/>
        <end position="32"/>
    </location>
</feature>